<feature type="domain" description="PD-(D/E)XK endonuclease-like" evidence="8">
    <location>
        <begin position="28"/>
        <end position="216"/>
    </location>
</feature>
<keyword evidence="4" id="KW-0347">Helicase</keyword>
<gene>
    <name evidence="9" type="ORF">CTDIVETGP_1052</name>
</gene>
<dbReference type="EMBL" id="CBXI010000016">
    <property type="protein sequence ID" value="CDL90982.1"/>
    <property type="molecule type" value="Genomic_DNA"/>
</dbReference>
<evidence type="ECO:0000256" key="6">
    <source>
        <dbReference type="ARBA" id="ARBA00023125"/>
    </source>
</evidence>
<keyword evidence="10" id="KW-1185">Reference proteome</keyword>
<accession>W6NFY7</accession>
<evidence type="ECO:0000256" key="5">
    <source>
        <dbReference type="ARBA" id="ARBA00022840"/>
    </source>
</evidence>
<evidence type="ECO:0000313" key="10">
    <source>
        <dbReference type="Proteomes" id="UP000019482"/>
    </source>
</evidence>
<dbReference type="GO" id="GO:0016787">
    <property type="term" value="F:hydrolase activity"/>
    <property type="evidence" value="ECO:0007669"/>
    <property type="project" value="UniProtKB-KW"/>
</dbReference>
<dbReference type="GO" id="GO:0004386">
    <property type="term" value="F:helicase activity"/>
    <property type="evidence" value="ECO:0007669"/>
    <property type="project" value="UniProtKB-KW"/>
</dbReference>
<evidence type="ECO:0000256" key="2">
    <source>
        <dbReference type="ARBA" id="ARBA00022763"/>
    </source>
</evidence>
<keyword evidence="5" id="KW-0067">ATP-binding</keyword>
<keyword evidence="6" id="KW-0238">DNA-binding</keyword>
<dbReference type="Gene3D" id="3.90.320.10">
    <property type="match status" value="1"/>
</dbReference>
<dbReference type="Proteomes" id="UP000019482">
    <property type="component" value="Unassembled WGS sequence"/>
</dbReference>
<dbReference type="GO" id="GO:0006281">
    <property type="term" value="P:DNA repair"/>
    <property type="evidence" value="ECO:0007669"/>
    <property type="project" value="UniProtKB-KW"/>
</dbReference>
<evidence type="ECO:0000259" key="8">
    <source>
        <dbReference type="Pfam" id="PF12705"/>
    </source>
</evidence>
<proteinExistence type="predicted"/>
<organism evidence="9 10">
    <name type="scientific">Clostridium tyrobutyricum DIVETGP</name>
    <dbReference type="NCBI Taxonomy" id="1408889"/>
    <lineage>
        <taxon>Bacteria</taxon>
        <taxon>Bacillati</taxon>
        <taxon>Bacillota</taxon>
        <taxon>Clostridia</taxon>
        <taxon>Eubacteriales</taxon>
        <taxon>Clostridiaceae</taxon>
        <taxon>Clostridium</taxon>
    </lineage>
</organism>
<evidence type="ECO:0000256" key="7">
    <source>
        <dbReference type="ARBA" id="ARBA00023204"/>
    </source>
</evidence>
<name>W6NFY7_CLOTY</name>
<keyword evidence="2" id="KW-0227">DNA damage</keyword>
<dbReference type="GO" id="GO:0005524">
    <property type="term" value="F:ATP binding"/>
    <property type="evidence" value="ECO:0007669"/>
    <property type="project" value="UniProtKB-KW"/>
</dbReference>
<dbReference type="GO" id="GO:0003677">
    <property type="term" value="F:DNA binding"/>
    <property type="evidence" value="ECO:0007669"/>
    <property type="project" value="UniProtKB-KW"/>
</dbReference>
<dbReference type="AlphaFoldDB" id="W6NFY7"/>
<protein>
    <recommendedName>
        <fullName evidence="8">PD-(D/E)XK endonuclease-like domain-containing protein</fullName>
    </recommendedName>
</protein>
<dbReference type="InterPro" id="IPR038726">
    <property type="entry name" value="PDDEXK_AddAB-type"/>
</dbReference>
<keyword evidence="3" id="KW-0378">Hydrolase</keyword>
<evidence type="ECO:0000313" key="9">
    <source>
        <dbReference type="EMBL" id="CDL90982.1"/>
    </source>
</evidence>
<comment type="caution">
    <text evidence="9">The sequence shown here is derived from an EMBL/GenBank/DDBJ whole genome shotgun (WGS) entry which is preliminary data.</text>
</comment>
<evidence type="ECO:0000256" key="1">
    <source>
        <dbReference type="ARBA" id="ARBA00022741"/>
    </source>
</evidence>
<keyword evidence="1" id="KW-0547">Nucleotide-binding</keyword>
<evidence type="ECO:0000256" key="4">
    <source>
        <dbReference type="ARBA" id="ARBA00022806"/>
    </source>
</evidence>
<evidence type="ECO:0000256" key="3">
    <source>
        <dbReference type="ARBA" id="ARBA00022801"/>
    </source>
</evidence>
<sequence length="223" mass="27092">MKFKFKYIDNISWKRDDFIESGYYDNIEIGLYFHLICERYFSRLPIGKLDKNQNLSKWVDSLKETFLLYDENTYLTEYEIKMKSHIIKLQAKYDLIVIKPGGKIEIYDWKTENRKLSLQEMENRIQTLVYLYVISENAEKLFGINTKFEDISMTFWQPQYAGNILNIKYSEHKHSEGEKYLKKLIDTINSYDFNCNFNKEVYRSKCKFCEFNYICNMRKNSYF</sequence>
<keyword evidence="7" id="KW-0234">DNA repair</keyword>
<dbReference type="InterPro" id="IPR011604">
    <property type="entry name" value="PDDEXK-like_dom_sf"/>
</dbReference>
<reference evidence="9 10" key="1">
    <citation type="journal article" date="2015" name="Genome Announc.">
        <title>Draft Genome Sequence of Clostridium tyrobutyricum Strain DIVETGP, Isolated from Cow's Milk for Grana Padano Production.</title>
        <authorList>
            <person name="Soggiu A."/>
            <person name="Piras C."/>
            <person name="Gaiarsa S."/>
            <person name="Sassera D."/>
            <person name="Roncada P."/>
            <person name="Bendixen E."/>
            <person name="Brasca M."/>
            <person name="Bonizzi L."/>
        </authorList>
    </citation>
    <scope>NUCLEOTIDE SEQUENCE [LARGE SCALE GENOMIC DNA]</scope>
    <source>
        <strain evidence="9 10">DIVETGP</strain>
    </source>
</reference>
<dbReference type="Pfam" id="PF12705">
    <property type="entry name" value="PDDEXK_1"/>
    <property type="match status" value="1"/>
</dbReference>